<dbReference type="InterPro" id="IPR036457">
    <property type="entry name" value="PPM-type-like_dom_sf"/>
</dbReference>
<dbReference type="RefSeq" id="WP_091157112.1">
    <property type="nucleotide sequence ID" value="NZ_FNOT01000006.1"/>
</dbReference>
<dbReference type="SUPFAM" id="SSF81606">
    <property type="entry name" value="PP2C-like"/>
    <property type="match status" value="1"/>
</dbReference>
<dbReference type="PANTHER" id="PTHR43156:SF2">
    <property type="entry name" value="STAGE II SPORULATION PROTEIN E"/>
    <property type="match status" value="1"/>
</dbReference>
<dbReference type="Pfam" id="PF07228">
    <property type="entry name" value="SpoIIE"/>
    <property type="match status" value="1"/>
</dbReference>
<evidence type="ECO:0000256" key="1">
    <source>
        <dbReference type="ARBA" id="ARBA00022801"/>
    </source>
</evidence>
<dbReference type="EMBL" id="FNOT01000006">
    <property type="protein sequence ID" value="SDY38353.1"/>
    <property type="molecule type" value="Genomic_DNA"/>
</dbReference>
<dbReference type="InterPro" id="IPR052016">
    <property type="entry name" value="Bact_Sigma-Reg"/>
</dbReference>
<dbReference type="Gene3D" id="3.60.40.10">
    <property type="entry name" value="PPM-type phosphatase domain"/>
    <property type="match status" value="1"/>
</dbReference>
<dbReference type="SMART" id="SM00331">
    <property type="entry name" value="PP2C_SIG"/>
    <property type="match status" value="1"/>
</dbReference>
<dbReference type="CDD" id="cd00130">
    <property type="entry name" value="PAS"/>
    <property type="match status" value="1"/>
</dbReference>
<organism evidence="4 5">
    <name type="scientific">Geodermatophilus africanus</name>
    <dbReference type="NCBI Taxonomy" id="1137993"/>
    <lineage>
        <taxon>Bacteria</taxon>
        <taxon>Bacillati</taxon>
        <taxon>Actinomycetota</taxon>
        <taxon>Actinomycetes</taxon>
        <taxon>Geodermatophilales</taxon>
        <taxon>Geodermatophilaceae</taxon>
        <taxon>Geodermatophilus</taxon>
    </lineage>
</organism>
<dbReference type="PROSITE" id="PS50112">
    <property type="entry name" value="PAS"/>
    <property type="match status" value="1"/>
</dbReference>
<protein>
    <submittedName>
        <fullName evidence="4">PAS domain S-box-containing protein</fullName>
    </submittedName>
</protein>
<keyword evidence="5" id="KW-1185">Reference proteome</keyword>
<dbReference type="NCBIfam" id="TIGR00229">
    <property type="entry name" value="sensory_box"/>
    <property type="match status" value="1"/>
</dbReference>
<dbReference type="GO" id="GO:0016791">
    <property type="term" value="F:phosphatase activity"/>
    <property type="evidence" value="ECO:0007669"/>
    <property type="project" value="TreeGrafter"/>
</dbReference>
<evidence type="ECO:0000313" key="5">
    <source>
        <dbReference type="Proteomes" id="UP000198921"/>
    </source>
</evidence>
<dbReference type="GO" id="GO:0006355">
    <property type="term" value="P:regulation of DNA-templated transcription"/>
    <property type="evidence" value="ECO:0007669"/>
    <property type="project" value="InterPro"/>
</dbReference>
<dbReference type="Gene3D" id="3.30.450.20">
    <property type="entry name" value="PAS domain"/>
    <property type="match status" value="1"/>
</dbReference>
<dbReference type="InterPro" id="IPR013767">
    <property type="entry name" value="PAS_fold"/>
</dbReference>
<dbReference type="OrthoDB" id="4295975at2"/>
<dbReference type="STRING" id="1137993.SAMN05660209_02782"/>
<dbReference type="InterPro" id="IPR035965">
    <property type="entry name" value="PAS-like_dom_sf"/>
</dbReference>
<evidence type="ECO:0000256" key="2">
    <source>
        <dbReference type="SAM" id="MobiDB-lite"/>
    </source>
</evidence>
<dbReference type="AlphaFoldDB" id="A0A1H3JEF1"/>
<feature type="domain" description="PAS" evidence="3">
    <location>
        <begin position="23"/>
        <end position="68"/>
    </location>
</feature>
<dbReference type="Proteomes" id="UP000198921">
    <property type="component" value="Unassembled WGS sequence"/>
</dbReference>
<accession>A0A1H3JEF1</accession>
<dbReference type="Pfam" id="PF00989">
    <property type="entry name" value="PAS"/>
    <property type="match status" value="1"/>
</dbReference>
<dbReference type="SMART" id="SM00091">
    <property type="entry name" value="PAS"/>
    <property type="match status" value="1"/>
</dbReference>
<dbReference type="PANTHER" id="PTHR43156">
    <property type="entry name" value="STAGE II SPORULATION PROTEIN E-RELATED"/>
    <property type="match status" value="1"/>
</dbReference>
<proteinExistence type="predicted"/>
<name>A0A1H3JEF1_9ACTN</name>
<reference evidence="5" key="1">
    <citation type="submission" date="2016-10" db="EMBL/GenBank/DDBJ databases">
        <authorList>
            <person name="Varghese N."/>
            <person name="Submissions S."/>
        </authorList>
    </citation>
    <scope>NUCLEOTIDE SEQUENCE [LARGE SCALE GENOMIC DNA]</scope>
    <source>
        <strain evidence="5">DSM 45422</strain>
    </source>
</reference>
<keyword evidence="1" id="KW-0378">Hydrolase</keyword>
<gene>
    <name evidence="4" type="ORF">SAMN05660209_02782</name>
</gene>
<dbReference type="InterPro" id="IPR000014">
    <property type="entry name" value="PAS"/>
</dbReference>
<sequence length="425" mass="45699">MRVREDGRDGGLRSDAETLLSRTLARYERVLANVADGIYGLDADGRVEFVNPAAVRITGLAPEEQLGRDQHAVIHGHRPDGSPYPKQECPVWRALTTGRTVTAEQEVFWHRDGTPVPVELIAVPAVEDGAVTGVVVSFRDLTDRLAARRQAAELQRVTERAAAERALSDRLQQALLTPPPEPDHLQVAVRYRPAAHGAQVGGDWYDAFLQPDGATMLVIGDVVGHDSDAAAAMGQLRGLLRVLAYDNEEPPSATLSRAEHVARGLAVSTLATVVLARIERHPDVAVAGTRVLRWSNAGHLPPVLLAPDGTTSLLATRPDLMLGIDCDAPRADHTAEIDDGHTLLLVTDGLVERRDADLDAGLATLRAALRDLGETPLEELCDTLLARMLPEPGADDVAIVAVRAHPEDRPRPPEAGPNRLPPGID</sequence>
<feature type="region of interest" description="Disordered" evidence="2">
    <location>
        <begin position="403"/>
        <end position="425"/>
    </location>
</feature>
<evidence type="ECO:0000313" key="4">
    <source>
        <dbReference type="EMBL" id="SDY38353.1"/>
    </source>
</evidence>
<evidence type="ECO:0000259" key="3">
    <source>
        <dbReference type="PROSITE" id="PS50112"/>
    </source>
</evidence>
<dbReference type="InterPro" id="IPR001932">
    <property type="entry name" value="PPM-type_phosphatase-like_dom"/>
</dbReference>
<dbReference type="SUPFAM" id="SSF55785">
    <property type="entry name" value="PYP-like sensor domain (PAS domain)"/>
    <property type="match status" value="1"/>
</dbReference>